<accession>A0ABQ9L4E3</accession>
<gene>
    <name evidence="2" type="ORF">P3X46_025067</name>
</gene>
<dbReference type="Pfam" id="PF00646">
    <property type="entry name" value="F-box"/>
    <property type="match status" value="1"/>
</dbReference>
<dbReference type="InterPro" id="IPR055294">
    <property type="entry name" value="FBL60-like"/>
</dbReference>
<feature type="domain" description="F-box" evidence="1">
    <location>
        <begin position="17"/>
        <end position="65"/>
    </location>
</feature>
<dbReference type="InterPro" id="IPR001810">
    <property type="entry name" value="F-box_dom"/>
</dbReference>
<organism evidence="2 3">
    <name type="scientific">Hevea brasiliensis</name>
    <name type="common">Para rubber tree</name>
    <name type="synonym">Siphonia brasiliensis</name>
    <dbReference type="NCBI Taxonomy" id="3981"/>
    <lineage>
        <taxon>Eukaryota</taxon>
        <taxon>Viridiplantae</taxon>
        <taxon>Streptophyta</taxon>
        <taxon>Embryophyta</taxon>
        <taxon>Tracheophyta</taxon>
        <taxon>Spermatophyta</taxon>
        <taxon>Magnoliopsida</taxon>
        <taxon>eudicotyledons</taxon>
        <taxon>Gunneridae</taxon>
        <taxon>Pentapetalae</taxon>
        <taxon>rosids</taxon>
        <taxon>fabids</taxon>
        <taxon>Malpighiales</taxon>
        <taxon>Euphorbiaceae</taxon>
        <taxon>Crotonoideae</taxon>
        <taxon>Micrandreae</taxon>
        <taxon>Hevea</taxon>
    </lineage>
</organism>
<keyword evidence="3" id="KW-1185">Reference proteome</keyword>
<dbReference type="CDD" id="cd22160">
    <property type="entry name" value="F-box_AtFBL13-like"/>
    <property type="match status" value="1"/>
</dbReference>
<dbReference type="PROSITE" id="PS50181">
    <property type="entry name" value="FBOX"/>
    <property type="match status" value="1"/>
</dbReference>
<dbReference type="EMBL" id="JARPOI010000014">
    <property type="protein sequence ID" value="KAJ9159565.1"/>
    <property type="molecule type" value="Genomic_DNA"/>
</dbReference>
<dbReference type="SUPFAM" id="SSF81383">
    <property type="entry name" value="F-box domain"/>
    <property type="match status" value="1"/>
</dbReference>
<evidence type="ECO:0000313" key="3">
    <source>
        <dbReference type="Proteomes" id="UP001174677"/>
    </source>
</evidence>
<reference evidence="2" key="1">
    <citation type="journal article" date="2023" name="Plant Biotechnol. J.">
        <title>Chromosome-level wild Hevea brasiliensis genome provides new tools for genomic-assisted breeding and valuable loci to elevate rubber yield.</title>
        <authorList>
            <person name="Cheng H."/>
            <person name="Song X."/>
            <person name="Hu Y."/>
            <person name="Wu T."/>
            <person name="Yang Q."/>
            <person name="An Z."/>
            <person name="Feng S."/>
            <person name="Deng Z."/>
            <person name="Wu W."/>
            <person name="Zeng X."/>
            <person name="Tu M."/>
            <person name="Wang X."/>
            <person name="Huang H."/>
        </authorList>
    </citation>
    <scope>NUCLEOTIDE SEQUENCE</scope>
    <source>
        <strain evidence="2">MT/VB/25A 57/8</strain>
    </source>
</reference>
<dbReference type="SMART" id="SM00256">
    <property type="entry name" value="FBOX"/>
    <property type="match status" value="1"/>
</dbReference>
<proteinExistence type="predicted"/>
<protein>
    <recommendedName>
        <fullName evidence="1">F-box domain-containing protein</fullName>
    </recommendedName>
</protein>
<dbReference type="InterPro" id="IPR053781">
    <property type="entry name" value="F-box_AtFBL13-like"/>
</dbReference>
<evidence type="ECO:0000259" key="1">
    <source>
        <dbReference type="PROSITE" id="PS50181"/>
    </source>
</evidence>
<dbReference type="PANTHER" id="PTHR31293:SF12">
    <property type="entry name" value="RNI-LIKE SUPERFAMILY PROTEIN"/>
    <property type="match status" value="1"/>
</dbReference>
<dbReference type="InterPro" id="IPR036047">
    <property type="entry name" value="F-box-like_dom_sf"/>
</dbReference>
<dbReference type="PANTHER" id="PTHR31293">
    <property type="entry name" value="RNI-LIKE SUPERFAMILY PROTEIN"/>
    <property type="match status" value="1"/>
</dbReference>
<dbReference type="Proteomes" id="UP001174677">
    <property type="component" value="Chromosome 14"/>
</dbReference>
<name>A0ABQ9L4E3_HEVBR</name>
<comment type="caution">
    <text evidence="2">The sequence shown here is derived from an EMBL/GenBank/DDBJ whole genome shotgun (WGS) entry which is preliminary data.</text>
</comment>
<sequence>MSSSDERKKKARKSGGMDKLSSLPDSILHRILSFLYTSEAIRTCVLSKRWRNLWVSLPDLHFDSSNFESKASFRKFVRSVLSLRLDNSLCKFHFHCHSTWKTDVPLINRVTRYLVSHHVQHLHLEVQMDFPNILLSCESIGFI</sequence>
<evidence type="ECO:0000313" key="2">
    <source>
        <dbReference type="EMBL" id="KAJ9159565.1"/>
    </source>
</evidence>
<dbReference type="Gene3D" id="1.20.1280.50">
    <property type="match status" value="1"/>
</dbReference>